<dbReference type="AlphaFoldDB" id="E4WWC0"/>
<dbReference type="GO" id="GO:0004252">
    <property type="term" value="F:serine-type endopeptidase activity"/>
    <property type="evidence" value="ECO:0007669"/>
    <property type="project" value="TreeGrafter"/>
</dbReference>
<dbReference type="Pfam" id="PF00431">
    <property type="entry name" value="CUB"/>
    <property type="match status" value="1"/>
</dbReference>
<keyword evidence="1 2" id="KW-1015">Disulfide bond</keyword>
<reference evidence="4" key="1">
    <citation type="journal article" date="2010" name="Science">
        <title>Plasticity of animal genome architecture unmasked by rapid evolution of a pelagic tunicate.</title>
        <authorList>
            <person name="Denoeud F."/>
            <person name="Henriet S."/>
            <person name="Mungpakdee S."/>
            <person name="Aury J.M."/>
            <person name="Da Silva C."/>
            <person name="Brinkmann H."/>
            <person name="Mikhaleva J."/>
            <person name="Olsen L.C."/>
            <person name="Jubin C."/>
            <person name="Canestro C."/>
            <person name="Bouquet J.M."/>
            <person name="Danks G."/>
            <person name="Poulain J."/>
            <person name="Campsteijn C."/>
            <person name="Adamski M."/>
            <person name="Cross I."/>
            <person name="Yadetie F."/>
            <person name="Muffato M."/>
            <person name="Louis A."/>
            <person name="Butcher S."/>
            <person name="Tsagkogeorga G."/>
            <person name="Konrad A."/>
            <person name="Singh S."/>
            <person name="Jensen M.F."/>
            <person name="Cong E.H."/>
            <person name="Eikeseth-Otteraa H."/>
            <person name="Noel B."/>
            <person name="Anthouard V."/>
            <person name="Porcel B.M."/>
            <person name="Kachouri-Lafond R."/>
            <person name="Nishino A."/>
            <person name="Ugolini M."/>
            <person name="Chourrout P."/>
            <person name="Nishida H."/>
            <person name="Aasland R."/>
            <person name="Huzurbazar S."/>
            <person name="Westhof E."/>
            <person name="Delsuc F."/>
            <person name="Lehrach H."/>
            <person name="Reinhardt R."/>
            <person name="Weissenbach J."/>
            <person name="Roy S.W."/>
            <person name="Artiguenave F."/>
            <person name="Postlethwait J.H."/>
            <person name="Manak J.R."/>
            <person name="Thompson E.M."/>
            <person name="Jaillon O."/>
            <person name="Du Pasquier L."/>
            <person name="Boudinot P."/>
            <person name="Liberles D.A."/>
            <person name="Volff J.N."/>
            <person name="Philippe H."/>
            <person name="Lenhard B."/>
            <person name="Roest Crollius H."/>
            <person name="Wincker P."/>
            <person name="Chourrout D."/>
        </authorList>
    </citation>
    <scope>NUCLEOTIDE SEQUENCE [LARGE SCALE GENOMIC DNA]</scope>
</reference>
<dbReference type="Proteomes" id="UP000001307">
    <property type="component" value="Unassembled WGS sequence"/>
</dbReference>
<dbReference type="PANTHER" id="PTHR24255">
    <property type="entry name" value="COMPLEMENT COMPONENT 1, S SUBCOMPONENT-RELATED"/>
    <property type="match status" value="1"/>
</dbReference>
<comment type="caution">
    <text evidence="2">Lacks conserved residue(s) required for the propagation of feature annotation.</text>
</comment>
<keyword evidence="5" id="KW-1185">Reference proteome</keyword>
<protein>
    <recommendedName>
        <fullName evidence="3">CUB domain-containing protein</fullName>
    </recommendedName>
</protein>
<evidence type="ECO:0000259" key="3">
    <source>
        <dbReference type="PROSITE" id="PS01180"/>
    </source>
</evidence>
<feature type="disulfide bond" evidence="2">
    <location>
        <begin position="65"/>
        <end position="92"/>
    </location>
</feature>
<evidence type="ECO:0000313" key="5">
    <source>
        <dbReference type="Proteomes" id="UP000001307"/>
    </source>
</evidence>
<feature type="domain" description="CUB" evidence="3">
    <location>
        <begin position="65"/>
        <end position="196"/>
    </location>
</feature>
<organism evidence="4">
    <name type="scientific">Oikopleura dioica</name>
    <name type="common">Tunicate</name>
    <dbReference type="NCBI Taxonomy" id="34765"/>
    <lineage>
        <taxon>Eukaryota</taxon>
        <taxon>Metazoa</taxon>
        <taxon>Chordata</taxon>
        <taxon>Tunicata</taxon>
        <taxon>Appendicularia</taxon>
        <taxon>Copelata</taxon>
        <taxon>Oikopleuridae</taxon>
        <taxon>Oikopleura</taxon>
    </lineage>
</organism>
<gene>
    <name evidence="4" type="ORF">GSOID_T00009191001</name>
</gene>
<proteinExistence type="predicted"/>
<dbReference type="SUPFAM" id="SSF49854">
    <property type="entry name" value="Spermadhesin, CUB domain"/>
    <property type="match status" value="1"/>
</dbReference>
<dbReference type="SMART" id="SM00042">
    <property type="entry name" value="CUB"/>
    <property type="match status" value="1"/>
</dbReference>
<accession>E4WWC0</accession>
<name>E4WWC0_OIKDI</name>
<dbReference type="InterPro" id="IPR000859">
    <property type="entry name" value="CUB_dom"/>
</dbReference>
<dbReference type="InterPro" id="IPR035914">
    <property type="entry name" value="Sperma_CUB_dom_sf"/>
</dbReference>
<evidence type="ECO:0000313" key="4">
    <source>
        <dbReference type="EMBL" id="CBY21424.1"/>
    </source>
</evidence>
<dbReference type="Gene3D" id="2.60.120.290">
    <property type="entry name" value="Spermadhesin, CUB domain"/>
    <property type="match status" value="1"/>
</dbReference>
<dbReference type="PANTHER" id="PTHR24255:SF31">
    <property type="entry name" value="CUBILIN-LIKE PROTEIN"/>
    <property type="match status" value="1"/>
</dbReference>
<dbReference type="PROSITE" id="PS01180">
    <property type="entry name" value="CUB"/>
    <property type="match status" value="1"/>
</dbReference>
<dbReference type="EMBL" id="FN653017">
    <property type="protein sequence ID" value="CBY21424.1"/>
    <property type="molecule type" value="Genomic_DNA"/>
</dbReference>
<dbReference type="GO" id="GO:0005615">
    <property type="term" value="C:extracellular space"/>
    <property type="evidence" value="ECO:0007669"/>
    <property type="project" value="TreeGrafter"/>
</dbReference>
<dbReference type="OrthoDB" id="6369184at2759"/>
<evidence type="ECO:0000256" key="2">
    <source>
        <dbReference type="PROSITE-ProRule" id="PRU00059"/>
    </source>
</evidence>
<dbReference type="CDD" id="cd00041">
    <property type="entry name" value="CUB"/>
    <property type="match status" value="1"/>
</dbReference>
<sequence>MLRWRCCAYLNSIKFSELFSIIKLIRNKRYKLFQTMKIFTHLAAVVAGTKPEINNDVKRSEIVQCGGAFNGVTEARIKSPGFPEQYSNDLLCDWVVQNECASSFIIKAHSFELEGASACSYDKLAFEVFGVDEEYKFCGYPSWIAESTTASDRDNSLTSNDGMNGEFEIFGNELHILFETDNIVVKGGFDIQITVKTDPICVPTSSRPAKCFNYPFFNDRATAFYDTEPGLDVAVPFSDFSQSVQFDLPCFFECVGTAGCFKVYHDDVKNTCELRGNKLTPVKGKTAAFNGKYCDGGEDRVWIDARTWTRLYCHFTVPESADKYLISLNRNNPEMLEWVTTKRGIDEGPARDQVSSSKIWSISVADNRASDTGVWYTFHSVTYFRKFLPDGARKRRDAESSEALFQSLAEEYAAQFVNNLDIGDTGATVLETEEPVIEVEILEEVAQPPDVEFAADFFAFEELIYAAMDALPWKPRVPMLAKTVERFSWFSDFSDAPCANYAGEGVGSGVDYVPAIIDAEDHCATIISFYNALLGYYDDFVCLDRADENPFKKRMKTRVPHFLGRTKVIFNRFLKKLSCEQRL</sequence>
<dbReference type="InParanoid" id="E4WWC0"/>
<evidence type="ECO:0000256" key="1">
    <source>
        <dbReference type="ARBA" id="ARBA00023157"/>
    </source>
</evidence>